<dbReference type="Pfam" id="PF13709">
    <property type="entry name" value="DUF4159"/>
    <property type="match status" value="1"/>
</dbReference>
<proteinExistence type="predicted"/>
<evidence type="ECO:0000313" key="4">
    <source>
        <dbReference type="Proteomes" id="UP000179797"/>
    </source>
</evidence>
<feature type="chain" id="PRO_5010379851" description="DUF4159 domain-containing protein" evidence="1">
    <location>
        <begin position="19"/>
        <end position="222"/>
    </location>
</feature>
<keyword evidence="1" id="KW-0732">Signal</keyword>
<name>A0A1S1YWX7_FLAPC</name>
<dbReference type="AlphaFoldDB" id="A0A1S1YWX7"/>
<dbReference type="RefSeq" id="WP_044225249.1">
    <property type="nucleotide sequence ID" value="NZ_JRYR02000001.1"/>
</dbReference>
<sequence length="222" mass="25357">MRKLLTLLFFICTLPSWAQLTKNTYSLKIAKVKYSGGGDWYANKTALPNLADFCNDNIGSNIDPDDEIVEISSPELFNYSYVYLTGHGNVVFSDSDAENLRNYLISGGFLHIDDNFGLDKFIRLEMKKVFPELDFVELPFSHPIYHQVFEFQNGLPKIHEHDGKPAQGFGILYQGRLVCYYSYESDLGNGWEDQSIHKDPEELRLQALQMGANIISFALMDF</sequence>
<dbReference type="EMBL" id="JRYR02000001">
    <property type="protein sequence ID" value="OHX65526.1"/>
    <property type="molecule type" value="Genomic_DNA"/>
</dbReference>
<feature type="signal peptide" evidence="1">
    <location>
        <begin position="1"/>
        <end position="18"/>
    </location>
</feature>
<gene>
    <name evidence="3" type="ORF">NH26_03775</name>
</gene>
<protein>
    <recommendedName>
        <fullName evidence="2">DUF4159 domain-containing protein</fullName>
    </recommendedName>
</protein>
<dbReference type="Proteomes" id="UP000179797">
    <property type="component" value="Unassembled WGS sequence"/>
</dbReference>
<dbReference type="OrthoDB" id="9804083at2"/>
<accession>A0A1S1YWX7</accession>
<keyword evidence="4" id="KW-1185">Reference proteome</keyword>
<feature type="domain" description="DUF4159" evidence="2">
    <location>
        <begin position="28"/>
        <end position="219"/>
    </location>
</feature>
<dbReference type="Gene3D" id="3.40.50.12140">
    <property type="entry name" value="Domain of unknown function DUF4159"/>
    <property type="match status" value="1"/>
</dbReference>
<evidence type="ECO:0000259" key="2">
    <source>
        <dbReference type="Pfam" id="PF13709"/>
    </source>
</evidence>
<dbReference type="InterPro" id="IPR025297">
    <property type="entry name" value="DUF4159"/>
</dbReference>
<organism evidence="3 4">
    <name type="scientific">Flammeovirga pacifica</name>
    <dbReference type="NCBI Taxonomy" id="915059"/>
    <lineage>
        <taxon>Bacteria</taxon>
        <taxon>Pseudomonadati</taxon>
        <taxon>Bacteroidota</taxon>
        <taxon>Cytophagia</taxon>
        <taxon>Cytophagales</taxon>
        <taxon>Flammeovirgaceae</taxon>
        <taxon>Flammeovirga</taxon>
    </lineage>
</organism>
<evidence type="ECO:0000256" key="1">
    <source>
        <dbReference type="SAM" id="SignalP"/>
    </source>
</evidence>
<reference evidence="3 4" key="1">
    <citation type="journal article" date="2012" name="Int. J. Syst. Evol. Microbiol.">
        <title>Flammeovirga pacifica sp. nov., isolated from deep-sea sediment.</title>
        <authorList>
            <person name="Xu H."/>
            <person name="Fu Y."/>
            <person name="Yang N."/>
            <person name="Ding Z."/>
            <person name="Lai Q."/>
            <person name="Zeng R."/>
        </authorList>
    </citation>
    <scope>NUCLEOTIDE SEQUENCE [LARGE SCALE GENOMIC DNA]</scope>
    <source>
        <strain evidence="4">DSM 24597 / LMG 26175 / WPAGA1</strain>
    </source>
</reference>
<dbReference type="STRING" id="915059.NH26_03775"/>
<evidence type="ECO:0000313" key="3">
    <source>
        <dbReference type="EMBL" id="OHX65526.1"/>
    </source>
</evidence>
<comment type="caution">
    <text evidence="3">The sequence shown here is derived from an EMBL/GenBank/DDBJ whole genome shotgun (WGS) entry which is preliminary data.</text>
</comment>